<accession>A0AAD2GR08</accession>
<feature type="compositionally biased region" description="Low complexity" evidence="3">
    <location>
        <begin position="71"/>
        <end position="92"/>
    </location>
</feature>
<feature type="region of interest" description="Disordered" evidence="3">
    <location>
        <begin position="31"/>
        <end position="92"/>
    </location>
</feature>
<evidence type="ECO:0000313" key="5">
    <source>
        <dbReference type="EMBL" id="CAK5261901.1"/>
    </source>
</evidence>
<evidence type="ECO:0000256" key="3">
    <source>
        <dbReference type="SAM" id="MobiDB-lite"/>
    </source>
</evidence>
<dbReference type="InterPro" id="IPR025715">
    <property type="entry name" value="FoP_C"/>
</dbReference>
<evidence type="ECO:0000256" key="1">
    <source>
        <dbReference type="ARBA" id="ARBA00022884"/>
    </source>
</evidence>
<dbReference type="Pfam" id="PF00076">
    <property type="entry name" value="RRM_1"/>
    <property type="match status" value="1"/>
</dbReference>
<dbReference type="PANTHER" id="PTHR19965">
    <property type="entry name" value="RNA AND EXPORT FACTOR BINDING PROTEIN"/>
    <property type="match status" value="1"/>
</dbReference>
<dbReference type="Proteomes" id="UP001295794">
    <property type="component" value="Unassembled WGS sequence"/>
</dbReference>
<dbReference type="InterPro" id="IPR035979">
    <property type="entry name" value="RBD_domain_sf"/>
</dbReference>
<dbReference type="SMART" id="SM01218">
    <property type="entry name" value="FoP_duplication"/>
    <property type="match status" value="1"/>
</dbReference>
<gene>
    <name evidence="5" type="ORF">MYCIT1_LOCUS189</name>
</gene>
<keyword evidence="6" id="KW-1185">Reference proteome</keyword>
<dbReference type="AlphaFoldDB" id="A0AAD2GR08"/>
<proteinExistence type="predicted"/>
<feature type="domain" description="RRM" evidence="4">
    <location>
        <begin position="95"/>
        <end position="174"/>
    </location>
</feature>
<feature type="compositionally biased region" description="Low complexity" evidence="3">
    <location>
        <begin position="188"/>
        <end position="207"/>
    </location>
</feature>
<dbReference type="InterPro" id="IPR051229">
    <property type="entry name" value="ALYREF_mRNA_export"/>
</dbReference>
<feature type="compositionally biased region" description="Basic residues" evidence="3">
    <location>
        <begin position="209"/>
        <end position="218"/>
    </location>
</feature>
<dbReference type="InterPro" id="IPR000504">
    <property type="entry name" value="RRM_dom"/>
</dbReference>
<dbReference type="Gene3D" id="3.30.70.330">
    <property type="match status" value="1"/>
</dbReference>
<dbReference type="PROSITE" id="PS50102">
    <property type="entry name" value="RRM"/>
    <property type="match status" value="1"/>
</dbReference>
<feature type="region of interest" description="Disordered" evidence="3">
    <location>
        <begin position="180"/>
        <end position="250"/>
    </location>
</feature>
<dbReference type="EMBL" id="CAVNYO010000002">
    <property type="protein sequence ID" value="CAK5261901.1"/>
    <property type="molecule type" value="Genomic_DNA"/>
</dbReference>
<comment type="caution">
    <text evidence="5">The sequence shown here is derived from an EMBL/GenBank/DDBJ whole genome shotgun (WGS) entry which is preliminary data.</text>
</comment>
<reference evidence="5" key="1">
    <citation type="submission" date="2023-11" db="EMBL/GenBank/DDBJ databases">
        <authorList>
            <person name="De Vega J J."/>
            <person name="De Vega J J."/>
        </authorList>
    </citation>
    <scope>NUCLEOTIDE SEQUENCE</scope>
</reference>
<dbReference type="SMART" id="SM00360">
    <property type="entry name" value="RRM"/>
    <property type="match status" value="1"/>
</dbReference>
<keyword evidence="1 2" id="KW-0694">RNA-binding</keyword>
<evidence type="ECO:0000259" key="4">
    <source>
        <dbReference type="PROSITE" id="PS50102"/>
    </source>
</evidence>
<feature type="non-terminal residue" evidence="5">
    <location>
        <position position="250"/>
    </location>
</feature>
<sequence>SSPRPPTSTSTFPSNSPVSFLQVMSSNMEMSLDDMIASRPKGDRRGSNRGKARAQVLGNTGLSPAAKARKAATAPAKAKGPAPAAAAAATTTPSEKIIVSNLPPDVNESQVKELFHTTIGALREVTLHYDANGRSKGVATVQFIKKGDGNRAFKEYNNRLIDGRRPMKIEIVMDPSRVPPAPLASRVAPAAQAQTQTATPRGGAPARGRGGRRGRGGKAKGERPQKSAADLDAEMEDYTALNPPATTTAA</sequence>
<evidence type="ECO:0000256" key="2">
    <source>
        <dbReference type="PROSITE-ProRule" id="PRU00176"/>
    </source>
</evidence>
<name>A0AAD2GR08_9AGAR</name>
<dbReference type="GO" id="GO:0005634">
    <property type="term" value="C:nucleus"/>
    <property type="evidence" value="ECO:0007669"/>
    <property type="project" value="TreeGrafter"/>
</dbReference>
<dbReference type="SUPFAM" id="SSF54928">
    <property type="entry name" value="RNA-binding domain, RBD"/>
    <property type="match status" value="1"/>
</dbReference>
<protein>
    <recommendedName>
        <fullName evidence="4">RRM domain-containing protein</fullName>
    </recommendedName>
</protein>
<dbReference type="InterPro" id="IPR012677">
    <property type="entry name" value="Nucleotide-bd_a/b_plait_sf"/>
</dbReference>
<dbReference type="GO" id="GO:0003729">
    <property type="term" value="F:mRNA binding"/>
    <property type="evidence" value="ECO:0007669"/>
    <property type="project" value="TreeGrafter"/>
</dbReference>
<evidence type="ECO:0000313" key="6">
    <source>
        <dbReference type="Proteomes" id="UP001295794"/>
    </source>
</evidence>
<dbReference type="PANTHER" id="PTHR19965:SF35">
    <property type="entry name" value="RNA ANNEALING PROTEIN YRA1"/>
    <property type="match status" value="1"/>
</dbReference>
<dbReference type="Pfam" id="PF13865">
    <property type="entry name" value="FoP_duplication"/>
    <property type="match status" value="1"/>
</dbReference>
<organism evidence="5 6">
    <name type="scientific">Mycena citricolor</name>
    <dbReference type="NCBI Taxonomy" id="2018698"/>
    <lineage>
        <taxon>Eukaryota</taxon>
        <taxon>Fungi</taxon>
        <taxon>Dikarya</taxon>
        <taxon>Basidiomycota</taxon>
        <taxon>Agaricomycotina</taxon>
        <taxon>Agaricomycetes</taxon>
        <taxon>Agaricomycetidae</taxon>
        <taxon>Agaricales</taxon>
        <taxon>Marasmiineae</taxon>
        <taxon>Mycenaceae</taxon>
        <taxon>Mycena</taxon>
    </lineage>
</organism>
<feature type="compositionally biased region" description="Low complexity" evidence="3">
    <location>
        <begin position="239"/>
        <end position="250"/>
    </location>
</feature>